<dbReference type="InterPro" id="IPR004210">
    <property type="entry name" value="BESS_motif"/>
</dbReference>
<dbReference type="Pfam" id="PF10545">
    <property type="entry name" value="MADF_DNA_bdg"/>
    <property type="match status" value="1"/>
</dbReference>
<feature type="domain" description="MADF" evidence="3">
    <location>
        <begin position="9"/>
        <end position="134"/>
    </location>
</feature>
<feature type="region of interest" description="Disordered" evidence="2">
    <location>
        <begin position="302"/>
        <end position="330"/>
    </location>
</feature>
<feature type="compositionally biased region" description="Low complexity" evidence="2">
    <location>
        <begin position="321"/>
        <end position="330"/>
    </location>
</feature>
<dbReference type="PANTHER" id="PTHR12243">
    <property type="entry name" value="MADF DOMAIN TRANSCRIPTION FACTOR"/>
    <property type="match status" value="1"/>
</dbReference>
<evidence type="ECO:0000313" key="5">
    <source>
        <dbReference type="Proteomes" id="UP000694846"/>
    </source>
</evidence>
<evidence type="ECO:0000256" key="2">
    <source>
        <dbReference type="SAM" id="MobiDB-lite"/>
    </source>
</evidence>
<organism evidence="5 6">
    <name type="scientific">Sipha flava</name>
    <name type="common">yellow sugarcane aphid</name>
    <dbReference type="NCBI Taxonomy" id="143950"/>
    <lineage>
        <taxon>Eukaryota</taxon>
        <taxon>Metazoa</taxon>
        <taxon>Ecdysozoa</taxon>
        <taxon>Arthropoda</taxon>
        <taxon>Hexapoda</taxon>
        <taxon>Insecta</taxon>
        <taxon>Pterygota</taxon>
        <taxon>Neoptera</taxon>
        <taxon>Paraneoptera</taxon>
        <taxon>Hemiptera</taxon>
        <taxon>Sternorrhyncha</taxon>
        <taxon>Aphidomorpha</taxon>
        <taxon>Aphidoidea</taxon>
        <taxon>Aphididae</taxon>
        <taxon>Sipha</taxon>
    </lineage>
</organism>
<comment type="subcellular location">
    <subcellularLocation>
        <location evidence="1">Nucleus</location>
    </subcellularLocation>
</comment>
<evidence type="ECO:0000259" key="4">
    <source>
        <dbReference type="PROSITE" id="PS51031"/>
    </source>
</evidence>
<dbReference type="InterPro" id="IPR006578">
    <property type="entry name" value="MADF-dom"/>
</dbReference>
<dbReference type="AlphaFoldDB" id="A0A8B8GDJ5"/>
<keyword evidence="1" id="KW-0539">Nucleus</keyword>
<evidence type="ECO:0000256" key="1">
    <source>
        <dbReference type="PROSITE-ProRule" id="PRU00371"/>
    </source>
</evidence>
<name>A0A8B8GDJ5_9HEMI</name>
<dbReference type="GO" id="GO:0006357">
    <property type="term" value="P:regulation of transcription by RNA polymerase II"/>
    <property type="evidence" value="ECO:0007669"/>
    <property type="project" value="TreeGrafter"/>
</dbReference>
<dbReference type="PROSITE" id="PS51029">
    <property type="entry name" value="MADF"/>
    <property type="match status" value="1"/>
</dbReference>
<feature type="domain" description="BESS" evidence="4">
    <location>
        <begin position="203"/>
        <end position="242"/>
    </location>
</feature>
<protein>
    <submittedName>
        <fullName evidence="6">Uncharacterized protein LOC112690998</fullName>
    </submittedName>
</protein>
<accession>A0A8B8GDJ5</accession>
<dbReference type="PROSITE" id="PS51031">
    <property type="entry name" value="BESS"/>
    <property type="match status" value="1"/>
</dbReference>
<dbReference type="OrthoDB" id="6631161at2759"/>
<dbReference type="Proteomes" id="UP000694846">
    <property type="component" value="Unplaced"/>
</dbReference>
<evidence type="ECO:0000259" key="3">
    <source>
        <dbReference type="PROSITE" id="PS51029"/>
    </source>
</evidence>
<dbReference type="InterPro" id="IPR039353">
    <property type="entry name" value="TF_Adf1"/>
</dbReference>
<proteinExistence type="predicted"/>
<sequence>MDTNFDSEKFIIEIENRPAIWNSACPEYSNRDLKKKYGCGIHISFNLFHITSQTRATNPDIVEIPRQYSWCNSVKEHPLARYLRINLQRKWKSLRDCFSRELGRVKKLKSGSETSRKNPYVFYNQLLFLKPIIQNKSTETNIMPDADESEDDLGGPSTSQVSNSEPSSKKKKTTSINLLEKEIIEALHKSVELREEQTKKYEEDADRLFLLSLLKPLKEIPEHLRFSVKMDLMKITNNAQINSHSASLTLSHPQQYNFSSQNVMPYINQDLNTGPRSVYLPNQLHSDPNYQRALQNQLITQKRPTSTIQPYSSNTNPLPSPNTYTSTDNSSDSYIQIDIFN</sequence>
<dbReference type="PANTHER" id="PTHR12243:SF64">
    <property type="entry name" value="DORSAL INTERACTING PROTEIN 3-RELATED"/>
    <property type="match status" value="1"/>
</dbReference>
<dbReference type="RefSeq" id="XP_025420895.1">
    <property type="nucleotide sequence ID" value="XM_025565110.1"/>
</dbReference>
<feature type="compositionally biased region" description="Polar residues" evidence="2">
    <location>
        <begin position="156"/>
        <end position="166"/>
    </location>
</feature>
<dbReference type="GO" id="GO:0005667">
    <property type="term" value="C:transcription regulator complex"/>
    <property type="evidence" value="ECO:0007669"/>
    <property type="project" value="TreeGrafter"/>
</dbReference>
<dbReference type="GO" id="GO:0005634">
    <property type="term" value="C:nucleus"/>
    <property type="evidence" value="ECO:0007669"/>
    <property type="project" value="UniProtKB-SubCell"/>
</dbReference>
<feature type="region of interest" description="Disordered" evidence="2">
    <location>
        <begin position="142"/>
        <end position="174"/>
    </location>
</feature>
<dbReference type="GeneID" id="112690998"/>
<evidence type="ECO:0000313" key="6">
    <source>
        <dbReference type="RefSeq" id="XP_025420895.1"/>
    </source>
</evidence>
<feature type="compositionally biased region" description="Polar residues" evidence="2">
    <location>
        <begin position="302"/>
        <end position="317"/>
    </location>
</feature>
<reference evidence="6" key="1">
    <citation type="submission" date="2025-08" db="UniProtKB">
        <authorList>
            <consortium name="RefSeq"/>
        </authorList>
    </citation>
    <scope>IDENTIFICATION</scope>
    <source>
        <tissue evidence="6">Whole body</tissue>
    </source>
</reference>
<gene>
    <name evidence="6" type="primary">LOC112690998</name>
</gene>
<dbReference type="SMART" id="SM00595">
    <property type="entry name" value="MADF"/>
    <property type="match status" value="1"/>
</dbReference>
<dbReference type="GO" id="GO:0003677">
    <property type="term" value="F:DNA binding"/>
    <property type="evidence" value="ECO:0007669"/>
    <property type="project" value="InterPro"/>
</dbReference>
<keyword evidence="5" id="KW-1185">Reference proteome</keyword>